<accession>A0A419SL22</accession>
<keyword evidence="2" id="KW-1185">Reference proteome</keyword>
<reference evidence="1 2" key="1">
    <citation type="submission" date="2016-08" db="EMBL/GenBank/DDBJ databases">
        <title>Novel Firmicute Genomes.</title>
        <authorList>
            <person name="Poppleton D.I."/>
            <person name="Gribaldo S."/>
        </authorList>
    </citation>
    <scope>NUCLEOTIDE SEQUENCE [LARGE SCALE GENOMIC DNA]</scope>
    <source>
        <strain evidence="1 2">RAOx-1</strain>
    </source>
</reference>
<name>A0A419SL22_9BACL</name>
<dbReference type="Proteomes" id="UP000284219">
    <property type="component" value="Unassembled WGS sequence"/>
</dbReference>
<evidence type="ECO:0008006" key="3">
    <source>
        <dbReference type="Google" id="ProtNLM"/>
    </source>
</evidence>
<proteinExistence type="predicted"/>
<comment type="caution">
    <text evidence="1">The sequence shown here is derived from an EMBL/GenBank/DDBJ whole genome shotgun (WGS) entry which is preliminary data.</text>
</comment>
<evidence type="ECO:0000313" key="1">
    <source>
        <dbReference type="EMBL" id="RKD24703.1"/>
    </source>
</evidence>
<evidence type="ECO:0000313" key="2">
    <source>
        <dbReference type="Proteomes" id="UP000284219"/>
    </source>
</evidence>
<organism evidence="1 2">
    <name type="scientific">Ammoniphilus oxalaticus</name>
    <dbReference type="NCBI Taxonomy" id="66863"/>
    <lineage>
        <taxon>Bacteria</taxon>
        <taxon>Bacillati</taxon>
        <taxon>Bacillota</taxon>
        <taxon>Bacilli</taxon>
        <taxon>Bacillales</taxon>
        <taxon>Paenibacillaceae</taxon>
        <taxon>Aneurinibacillus group</taxon>
        <taxon>Ammoniphilus</taxon>
    </lineage>
</organism>
<protein>
    <recommendedName>
        <fullName evidence="3">Non-ribosomal peptide synthetase module</fullName>
    </recommendedName>
</protein>
<dbReference type="AlphaFoldDB" id="A0A419SL22"/>
<gene>
    <name evidence="1" type="ORF">BEP19_08315</name>
</gene>
<dbReference type="EMBL" id="MCHY01000008">
    <property type="protein sequence ID" value="RKD24703.1"/>
    <property type="molecule type" value="Genomic_DNA"/>
</dbReference>
<sequence length="191" mass="22336">MAKRLATNYEFLKLQVTPVQMKHIIQYFEQESTPQVCVLDNGDTELSLQDKDQVIPLTFQSYGHRYVLEGSVMVKDLKLANMIRKTVTDYKGHAKVQRIYESFSMRYDYAYGIVIKIQEVRNNKIRLVYEFEDTLGDLRRLYEAQGVEDQIAWVKLQVDQLLEQRNKGEHLNDIDSALTKLAHELFVLEAT</sequence>